<evidence type="ECO:0000256" key="1">
    <source>
        <dbReference type="SAM" id="MobiDB-lite"/>
    </source>
</evidence>
<evidence type="ECO:0000313" key="4">
    <source>
        <dbReference type="Proteomes" id="UP000028523"/>
    </source>
</evidence>
<name>A0A084U4B6_MALIO</name>
<sequence>MKNNKKLLSKKVKSTVLLSVATIPIAVTLASCSSMQFDTDTLRWATTVNMFTSSKTPLGTTFVDSPSTTYFNSVFLNLVDWQTTGDYKFNDETGEATQTPEAHMILEGASEIKIHYVAEKAANDEDTEDKDNTNQTPIQNGSKKWVHVISDTTVNQTTGAIDLEKAKKALDTATSVEFKIREGLKWRDKNGNVMGDVTAKDFYAGMEGYYKSTLYGLNANSYFFSLAGIDPQETLKSEPTNDTFTFQMTSTPSIYLFDIISKGYFAAMPYNNPEVKPILTLGDTNDLNNPIVLTDNEGSKVIDQVNTNWNAVFGGGEQQTNVDIWSAGPYYIRNSTLQDVDFVRNDYYFQNVKGAGKIDEKIKNVILFYGNAFGNNEKIYRGFTTGELDYAQVPAAQQLEAVLKYSGTGALRPVTATKTTQGQFIAYNTDIYDTNGSLKSNIGPVYEKFVKSYYTDGLAIRKGINTLINYAKLAQLAWKPGKYDVTMSASPYGYLSYTKDKKTTLQYQQIREGNVTINGEKITGLVGDYKEQLKDINSNGYLLTNSMNNEEKKTYDAMMEALDKIGATAKTPLELDYRTLVSSYTNEQTKYIQELIKSISELTNNKVKFNLINRTNQTVVDYFYNANSPLGSYLWGPDYNAVGTWVGYYFQYKFDKDGYPIMKTKINGGDIEVGLVADTKTATLWPLLFKEMQAAVKKTNGKKVENDPAEGTGWSSKDAWLTNLWNYLVQKGGIKKKNQNSNTTLNVTDYLVTDITSGLSSQIATWGDLNQYNTYALVQWIDNTYPFIPNYEMGLDYKSFNVVRPGFNVLPSLNSTTNFKDWSVSKKDNK</sequence>
<dbReference type="EMBL" id="AWQU01000062">
    <property type="protein sequence ID" value="KFB07802.1"/>
    <property type="molecule type" value="Genomic_DNA"/>
</dbReference>
<comment type="caution">
    <text evidence="3">The sequence shown here is derived from an EMBL/GenBank/DDBJ whole genome shotgun (WGS) entry which is preliminary data.</text>
</comment>
<protein>
    <submittedName>
        <fullName evidence="3">ABC dipeptide/oligopeptide/nickel transporter substrate-binding subunit</fullName>
    </submittedName>
</protein>
<feature type="chain" id="PRO_5001782915" evidence="2">
    <location>
        <begin position="37"/>
        <end position="830"/>
    </location>
</feature>
<keyword evidence="2" id="KW-0732">Signal</keyword>
<dbReference type="Gene3D" id="3.90.76.10">
    <property type="entry name" value="Dipeptide-binding Protein, Domain 1"/>
    <property type="match status" value="1"/>
</dbReference>
<dbReference type="Pfam" id="PF17374">
    <property type="entry name" value="DUF5396"/>
    <property type="match status" value="3"/>
</dbReference>
<dbReference type="SUPFAM" id="SSF53850">
    <property type="entry name" value="Periplasmic binding protein-like II"/>
    <property type="match status" value="1"/>
</dbReference>
<dbReference type="Proteomes" id="UP000028523">
    <property type="component" value="Unassembled WGS sequence"/>
</dbReference>
<feature type="region of interest" description="Disordered" evidence="1">
    <location>
        <begin position="122"/>
        <end position="142"/>
    </location>
</feature>
<evidence type="ECO:0000313" key="3">
    <source>
        <dbReference type="EMBL" id="KFB07802.1"/>
    </source>
</evidence>
<dbReference type="Gene3D" id="3.10.105.10">
    <property type="entry name" value="Dipeptide-binding Protein, Domain 3"/>
    <property type="match status" value="1"/>
</dbReference>
<feature type="signal peptide" evidence="2">
    <location>
        <begin position="1"/>
        <end position="36"/>
    </location>
</feature>
<reference evidence="3 4" key="1">
    <citation type="journal article" date="2014" name="PLoS ONE">
        <title>Reduction of Hydrogen Peroxide Accumulation and Toxicity by a Catalase from Mycoplasma iowae.</title>
        <authorList>
            <person name="Pritchard R.E."/>
            <person name="Prassinos A.J."/>
            <person name="Osborne J.D."/>
            <person name="Raviv Z."/>
            <person name="Balish M.F."/>
        </authorList>
    </citation>
    <scope>NUCLEOTIDE SEQUENCE [LARGE SCALE GENOMIC DNA]</scope>
    <source>
        <strain evidence="3 4">DK-CPA</strain>
    </source>
</reference>
<evidence type="ECO:0000256" key="2">
    <source>
        <dbReference type="SAM" id="SignalP"/>
    </source>
</evidence>
<dbReference type="PROSITE" id="PS51257">
    <property type="entry name" value="PROKAR_LIPOPROTEIN"/>
    <property type="match status" value="1"/>
</dbReference>
<proteinExistence type="predicted"/>
<dbReference type="RefSeq" id="WP_229502862.1">
    <property type="nucleotide sequence ID" value="NZ_AWQU01000062.1"/>
</dbReference>
<dbReference type="InterPro" id="IPR035158">
    <property type="entry name" value="DUF5396"/>
</dbReference>
<dbReference type="AlphaFoldDB" id="A0A084U4B6"/>
<organism evidence="3 4">
    <name type="scientific">Malacoplasma iowae DK-CPA</name>
    <dbReference type="NCBI Taxonomy" id="1394179"/>
    <lineage>
        <taxon>Bacteria</taxon>
        <taxon>Bacillati</taxon>
        <taxon>Mycoplasmatota</taxon>
        <taxon>Mycoplasmoidales</taxon>
        <taxon>Mycoplasmoidaceae</taxon>
        <taxon>Malacoplasma</taxon>
    </lineage>
</organism>
<gene>
    <name evidence="3" type="primary">dppA</name>
    <name evidence="3" type="ORF">P271_664</name>
</gene>
<accession>A0A084U4B6</accession>
<keyword evidence="4" id="KW-1185">Reference proteome</keyword>